<dbReference type="Gramene" id="RZC45419">
    <property type="protein sequence ID" value="RZC45419"/>
    <property type="gene ID" value="C5167_038366"/>
</dbReference>
<evidence type="ECO:0000256" key="4">
    <source>
        <dbReference type="PROSITE-ProRule" id="PRU01343"/>
    </source>
</evidence>
<accession>A0A4Y7IDE9</accession>
<keyword evidence="2 4" id="KW-0863">Zinc-finger</keyword>
<evidence type="ECO:0000313" key="6">
    <source>
        <dbReference type="EMBL" id="RZC45419.1"/>
    </source>
</evidence>
<dbReference type="EMBL" id="CM010715">
    <property type="protein sequence ID" value="RZC45419.1"/>
    <property type="molecule type" value="Genomic_DNA"/>
</dbReference>
<gene>
    <name evidence="6" type="ORF">C5167_038366</name>
</gene>
<keyword evidence="3" id="KW-0862">Zinc</keyword>
<protein>
    <recommendedName>
        <fullName evidence="5">GRF-type domain-containing protein</fullName>
    </recommendedName>
</protein>
<dbReference type="PROSITE" id="PS51999">
    <property type="entry name" value="ZF_GRF"/>
    <property type="match status" value="1"/>
</dbReference>
<evidence type="ECO:0000256" key="1">
    <source>
        <dbReference type="ARBA" id="ARBA00022723"/>
    </source>
</evidence>
<dbReference type="PANTHER" id="PTHR33680">
    <property type="entry name" value="OS07G0190500 PROTEIN"/>
    <property type="match status" value="1"/>
</dbReference>
<evidence type="ECO:0000259" key="5">
    <source>
        <dbReference type="PROSITE" id="PS51999"/>
    </source>
</evidence>
<dbReference type="Proteomes" id="UP000316621">
    <property type="component" value="Chromosome 1"/>
</dbReference>
<dbReference type="PANTHER" id="PTHR33680:SF1">
    <property type="entry name" value="OS05G0489500 PROTEIN"/>
    <property type="match status" value="1"/>
</dbReference>
<reference evidence="6 7" key="1">
    <citation type="journal article" date="2018" name="Science">
        <title>The opium poppy genome and morphinan production.</title>
        <authorList>
            <person name="Guo L."/>
            <person name="Winzer T."/>
            <person name="Yang X."/>
            <person name="Li Y."/>
            <person name="Ning Z."/>
            <person name="He Z."/>
            <person name="Teodor R."/>
            <person name="Lu Y."/>
            <person name="Bowser T.A."/>
            <person name="Graham I.A."/>
            <person name="Ye K."/>
        </authorList>
    </citation>
    <scope>NUCLEOTIDE SEQUENCE [LARGE SCALE GENOMIC DNA]</scope>
    <source>
        <strain evidence="7">cv. HN1</strain>
        <tissue evidence="6">Leaves</tissue>
    </source>
</reference>
<dbReference type="Pfam" id="PF06839">
    <property type="entry name" value="Zn_ribbon_GRF"/>
    <property type="match status" value="1"/>
</dbReference>
<name>A0A4Y7IDE9_PAPSO</name>
<sequence>MDQENGGCGFFEWCDNLSATPTSSYSSRVQESASNTSVADLPCLCGVGSCLVLTAKTGQNVGRQFYRCPNQGSPCGFFKWCIQQNLAVGHRTSYFDNANNKSYSAASGQSPVRSSFNVGRNSASAAASYTYNQTSNLDPAKTSVDQVILVLMWTASATITDLITEGLAAGQSLSLRNFI</sequence>
<organism evidence="6 7">
    <name type="scientific">Papaver somniferum</name>
    <name type="common">Opium poppy</name>
    <dbReference type="NCBI Taxonomy" id="3469"/>
    <lineage>
        <taxon>Eukaryota</taxon>
        <taxon>Viridiplantae</taxon>
        <taxon>Streptophyta</taxon>
        <taxon>Embryophyta</taxon>
        <taxon>Tracheophyta</taxon>
        <taxon>Spermatophyta</taxon>
        <taxon>Magnoliopsida</taxon>
        <taxon>Ranunculales</taxon>
        <taxon>Papaveraceae</taxon>
        <taxon>Papaveroideae</taxon>
        <taxon>Papaver</taxon>
    </lineage>
</organism>
<dbReference type="InterPro" id="IPR010666">
    <property type="entry name" value="Znf_GRF"/>
</dbReference>
<dbReference type="STRING" id="3469.A0A4Y7IDE9"/>
<evidence type="ECO:0000256" key="2">
    <source>
        <dbReference type="ARBA" id="ARBA00022771"/>
    </source>
</evidence>
<dbReference type="OrthoDB" id="5418639at2759"/>
<keyword evidence="7" id="KW-1185">Reference proteome</keyword>
<evidence type="ECO:0000256" key="3">
    <source>
        <dbReference type="ARBA" id="ARBA00022833"/>
    </source>
</evidence>
<keyword evidence="1" id="KW-0479">Metal-binding</keyword>
<dbReference type="AlphaFoldDB" id="A0A4Y7IDE9"/>
<proteinExistence type="predicted"/>
<feature type="domain" description="GRF-type" evidence="5">
    <location>
        <begin position="43"/>
        <end position="84"/>
    </location>
</feature>
<dbReference type="GO" id="GO:0008270">
    <property type="term" value="F:zinc ion binding"/>
    <property type="evidence" value="ECO:0007669"/>
    <property type="project" value="UniProtKB-KW"/>
</dbReference>
<evidence type="ECO:0000313" key="7">
    <source>
        <dbReference type="Proteomes" id="UP000316621"/>
    </source>
</evidence>